<keyword evidence="4" id="KW-0653">Protein transport</keyword>
<organism evidence="6 7">
    <name type="scientific">Bondarzewia mesenterica</name>
    <dbReference type="NCBI Taxonomy" id="1095465"/>
    <lineage>
        <taxon>Eukaryota</taxon>
        <taxon>Fungi</taxon>
        <taxon>Dikarya</taxon>
        <taxon>Basidiomycota</taxon>
        <taxon>Agaricomycotina</taxon>
        <taxon>Agaricomycetes</taxon>
        <taxon>Russulales</taxon>
        <taxon>Bondarzewiaceae</taxon>
        <taxon>Bondarzewia</taxon>
    </lineage>
</organism>
<proteinExistence type="inferred from homology"/>
<comment type="subcellular location">
    <subcellularLocation>
        <location evidence="1">Nucleus</location>
    </subcellularLocation>
</comment>
<dbReference type="Proteomes" id="UP000310158">
    <property type="component" value="Unassembled WGS sequence"/>
</dbReference>
<dbReference type="EMBL" id="SGPL01000011">
    <property type="protein sequence ID" value="THH20956.1"/>
    <property type="molecule type" value="Genomic_DNA"/>
</dbReference>
<evidence type="ECO:0000313" key="7">
    <source>
        <dbReference type="Proteomes" id="UP000310158"/>
    </source>
</evidence>
<evidence type="ECO:0000313" key="6">
    <source>
        <dbReference type="EMBL" id="THH20956.1"/>
    </source>
</evidence>
<evidence type="ECO:0000256" key="3">
    <source>
        <dbReference type="ARBA" id="ARBA00022448"/>
    </source>
</evidence>
<sequence length="1028" mass="112502">MSTFLPILSSSDVYQAAQLIQQSYTPSPAKPVSPEGQRRLQQDLFELQKKWEAWGLVVPFLEHEDPNVQFFGAHTAQVKIARDWQNFPKDHAVQLKELLLDVTGKSIVTGRSKVILRKLFVSLSSLALKLSPTEPSQWPDWILATIAAEEISGADLLAPKKSQMQQTLLDAVPMVTQAINVSLTSRGASTTKQFDSAMKCFEAWMHIFRANDLTPLIQPLFGVLNPASLAHFLPATSAFLSILSTSVLSSGAAPRTLTEPLLLWFAQWGTGIVGEVMKDGTVDEIGNALCKLLTGLGDHSSDYLAENIASHDKVQPAFVPVSVSLSGEMPTKGQLVQTFLRLLLSFTSLPGYYGVDEEESEMTLDFWYLFQEALWSVDIPESEDGEKRDEVKEKELWDVARAVYAELVSALRRKVKWPGSGSRWAKDQIDKFLAYRRDVGDTLINAYYVLRDDMLAYYVNDIVDRLSKGEEVNGWEEIEATLHCIMSIQEPVPQDPNAHLSRLFSPEILGRLPTTGNNRVRRTTLGVIGSYSSWFTSLPPTTNLLMSVITYVVAALPEPSLCLSAANALRDLCDANRTALAPHIGAFGELHAGLVGVPDTEKAKVLQSIASVIQALPAQEGIPPVEAIIIPVVANLVEALQSSNRLPEEARILAIHQLHTLASVAKGLTRTADVLTLEDASMVEETEKMQHAREDSRAVRLREEILNAVSAIVELWSTDAGTSDALSDLFKSITALPADASLISLPPAPLLELVCRAAQRQLTAVWLSLANMLVVQLDPPSLRPTALRAVPSLEAIAIVRDVVNVLVQTSLNFLSVPNAMEAASLFVIMVVACGKSDDGHLTQNPDIVQDFFDFVEKVAFHFVAVFYQLAPGSFDALIRCAVTSLALQERYSLVAAAKFLSTLINRTHASDDLGDARTVLAQTHGPAIMRAVLAGFAGVAPRSAAPNLIEVLSTLVAKYPAESRAWMSQILFSDDFVHSRAGPEAKEKFIKTVFGTRSIKRTRDAAQQFMLVARGLEDSSFGYASVTM</sequence>
<comment type="caution">
    <text evidence="6">The sequence shown here is derived from an EMBL/GenBank/DDBJ whole genome shotgun (WGS) entry which is preliminary data.</text>
</comment>
<evidence type="ECO:0000256" key="2">
    <source>
        <dbReference type="ARBA" id="ARBA00007991"/>
    </source>
</evidence>
<dbReference type="PANTHER" id="PTHR12363:SF33">
    <property type="entry name" value="IMPORTIN-13"/>
    <property type="match status" value="1"/>
</dbReference>
<keyword evidence="7" id="KW-1185">Reference proteome</keyword>
<dbReference type="InterPro" id="IPR040520">
    <property type="entry name" value="Importin_rep_3"/>
</dbReference>
<reference evidence="6 7" key="1">
    <citation type="submission" date="2019-02" db="EMBL/GenBank/DDBJ databases">
        <title>Genome sequencing of the rare red list fungi Bondarzewia mesenterica.</title>
        <authorList>
            <person name="Buettner E."/>
            <person name="Kellner H."/>
        </authorList>
    </citation>
    <scope>NUCLEOTIDE SEQUENCE [LARGE SCALE GENOMIC DNA]</scope>
    <source>
        <strain evidence="6 7">DSM 108281</strain>
    </source>
</reference>
<gene>
    <name evidence="6" type="ORF">EW146_g521</name>
</gene>
<dbReference type="InterPro" id="IPR011989">
    <property type="entry name" value="ARM-like"/>
</dbReference>
<dbReference type="InterPro" id="IPR057942">
    <property type="entry name" value="TPR_TNPO3_IPO13_3rd"/>
</dbReference>
<accession>A0A4S4M6P6</accession>
<dbReference type="Gene3D" id="1.25.10.10">
    <property type="entry name" value="Leucine-rich Repeat Variant"/>
    <property type="match status" value="1"/>
</dbReference>
<dbReference type="Pfam" id="PF24140">
    <property type="entry name" value="TPR_TNPO3_IPO13_3rd"/>
    <property type="match status" value="1"/>
</dbReference>
<evidence type="ECO:0000256" key="1">
    <source>
        <dbReference type="ARBA" id="ARBA00004123"/>
    </source>
</evidence>
<protein>
    <recommendedName>
        <fullName evidence="8">Importin-13</fullName>
    </recommendedName>
</protein>
<dbReference type="InterPro" id="IPR016024">
    <property type="entry name" value="ARM-type_fold"/>
</dbReference>
<dbReference type="OrthoDB" id="2016913at2759"/>
<dbReference type="Pfam" id="PF18806">
    <property type="entry name" value="Importin_rep_3"/>
    <property type="match status" value="1"/>
</dbReference>
<dbReference type="GO" id="GO:0006606">
    <property type="term" value="P:protein import into nucleus"/>
    <property type="evidence" value="ECO:0007669"/>
    <property type="project" value="TreeGrafter"/>
</dbReference>
<dbReference type="AlphaFoldDB" id="A0A4S4M6P6"/>
<dbReference type="GO" id="GO:0005737">
    <property type="term" value="C:cytoplasm"/>
    <property type="evidence" value="ECO:0007669"/>
    <property type="project" value="TreeGrafter"/>
</dbReference>
<evidence type="ECO:0008006" key="8">
    <source>
        <dbReference type="Google" id="ProtNLM"/>
    </source>
</evidence>
<keyword evidence="5" id="KW-0539">Nucleus</keyword>
<evidence type="ECO:0000256" key="5">
    <source>
        <dbReference type="ARBA" id="ARBA00023242"/>
    </source>
</evidence>
<keyword evidence="3" id="KW-0813">Transport</keyword>
<evidence type="ECO:0000256" key="4">
    <source>
        <dbReference type="ARBA" id="ARBA00022927"/>
    </source>
</evidence>
<dbReference type="SUPFAM" id="SSF48371">
    <property type="entry name" value="ARM repeat"/>
    <property type="match status" value="1"/>
</dbReference>
<comment type="similarity">
    <text evidence="2">Belongs to the importin beta family.</text>
</comment>
<name>A0A4S4M6P6_9AGAM</name>
<dbReference type="InterPro" id="IPR051345">
    <property type="entry name" value="Importin_beta-like_NTR"/>
</dbReference>
<dbReference type="PANTHER" id="PTHR12363">
    <property type="entry name" value="TRANSPORTIN 3 AND IMPORTIN 13"/>
    <property type="match status" value="1"/>
</dbReference>
<dbReference type="GO" id="GO:0005634">
    <property type="term" value="C:nucleus"/>
    <property type="evidence" value="ECO:0007669"/>
    <property type="project" value="UniProtKB-SubCell"/>
</dbReference>